<evidence type="ECO:0000313" key="2">
    <source>
        <dbReference type="EMBL" id="KAH9319826.1"/>
    </source>
</evidence>
<keyword evidence="3" id="KW-1185">Reference proteome</keyword>
<protein>
    <submittedName>
        <fullName evidence="2">Uncharacterized protein</fullName>
    </submittedName>
</protein>
<name>A0AA38GAY9_TAXCH</name>
<sequence>MRSTRTARISRNQEQTVRKQMGHLGREDVNRPVRPKRRTFALTALGHLGQKYANQPNGRTGRFCSRQFGTCGTKVRARRGSPKELKANQCMPRVIGQMRDEEAHFGRIG</sequence>
<evidence type="ECO:0000313" key="3">
    <source>
        <dbReference type="Proteomes" id="UP000824469"/>
    </source>
</evidence>
<dbReference type="EMBL" id="JAHRHJ020000004">
    <property type="protein sequence ID" value="KAH9319826.1"/>
    <property type="molecule type" value="Genomic_DNA"/>
</dbReference>
<organism evidence="2 3">
    <name type="scientific">Taxus chinensis</name>
    <name type="common">Chinese yew</name>
    <name type="synonym">Taxus wallichiana var. chinensis</name>
    <dbReference type="NCBI Taxonomy" id="29808"/>
    <lineage>
        <taxon>Eukaryota</taxon>
        <taxon>Viridiplantae</taxon>
        <taxon>Streptophyta</taxon>
        <taxon>Embryophyta</taxon>
        <taxon>Tracheophyta</taxon>
        <taxon>Spermatophyta</taxon>
        <taxon>Pinopsida</taxon>
        <taxon>Pinidae</taxon>
        <taxon>Conifers II</taxon>
        <taxon>Cupressales</taxon>
        <taxon>Taxaceae</taxon>
        <taxon>Taxus</taxon>
    </lineage>
</organism>
<evidence type="ECO:0000256" key="1">
    <source>
        <dbReference type="SAM" id="MobiDB-lite"/>
    </source>
</evidence>
<feature type="compositionally biased region" description="Polar residues" evidence="1">
    <location>
        <begin position="1"/>
        <end position="15"/>
    </location>
</feature>
<proteinExistence type="predicted"/>
<accession>A0AA38GAY9</accession>
<gene>
    <name evidence="2" type="ORF">KI387_021595</name>
</gene>
<dbReference type="AlphaFoldDB" id="A0AA38GAY9"/>
<dbReference type="Proteomes" id="UP000824469">
    <property type="component" value="Unassembled WGS sequence"/>
</dbReference>
<feature type="non-terminal residue" evidence="2">
    <location>
        <position position="109"/>
    </location>
</feature>
<comment type="caution">
    <text evidence="2">The sequence shown here is derived from an EMBL/GenBank/DDBJ whole genome shotgun (WGS) entry which is preliminary data.</text>
</comment>
<reference evidence="2 3" key="1">
    <citation type="journal article" date="2021" name="Nat. Plants">
        <title>The Taxus genome provides insights into paclitaxel biosynthesis.</title>
        <authorList>
            <person name="Xiong X."/>
            <person name="Gou J."/>
            <person name="Liao Q."/>
            <person name="Li Y."/>
            <person name="Zhou Q."/>
            <person name="Bi G."/>
            <person name="Li C."/>
            <person name="Du R."/>
            <person name="Wang X."/>
            <person name="Sun T."/>
            <person name="Guo L."/>
            <person name="Liang H."/>
            <person name="Lu P."/>
            <person name="Wu Y."/>
            <person name="Zhang Z."/>
            <person name="Ro D.K."/>
            <person name="Shang Y."/>
            <person name="Huang S."/>
            <person name="Yan J."/>
        </authorList>
    </citation>
    <scope>NUCLEOTIDE SEQUENCE [LARGE SCALE GENOMIC DNA]</scope>
    <source>
        <strain evidence="2">Ta-2019</strain>
    </source>
</reference>
<feature type="region of interest" description="Disordered" evidence="1">
    <location>
        <begin position="1"/>
        <end position="32"/>
    </location>
</feature>